<name>X2GD05_9VIRU</name>
<dbReference type="EMBL" id="KJ194630">
    <property type="protein sequence ID" value="AHN14911.1"/>
    <property type="molecule type" value="Genomic_DNA"/>
</dbReference>
<evidence type="ECO:0000313" key="3">
    <source>
        <dbReference type="EMBL" id="AHN14903.1"/>
    </source>
</evidence>
<dbReference type="EMBL" id="KJ194627">
    <property type="protein sequence ID" value="AHN14899.1"/>
    <property type="molecule type" value="Genomic_DNA"/>
</dbReference>
<feature type="compositionally biased region" description="Basic residues" evidence="1">
    <location>
        <begin position="43"/>
        <end position="66"/>
    </location>
</feature>
<feature type="region of interest" description="Disordered" evidence="1">
    <location>
        <begin position="42"/>
        <end position="66"/>
    </location>
</feature>
<evidence type="ECO:0000313" key="2">
    <source>
        <dbReference type="EMBL" id="AHN14899.1"/>
    </source>
</evidence>
<accession>X2GD05</accession>
<dbReference type="Proteomes" id="UP000114776">
    <property type="component" value="Genome"/>
</dbReference>
<evidence type="ECO:0000313" key="5">
    <source>
        <dbReference type="Proteomes" id="UP000114776"/>
    </source>
</evidence>
<protein>
    <submittedName>
        <fullName evidence="2">ORF4</fullName>
    </submittedName>
</protein>
<evidence type="ECO:0000256" key="1">
    <source>
        <dbReference type="SAM" id="MobiDB-lite"/>
    </source>
</evidence>
<evidence type="ECO:0000313" key="6">
    <source>
        <dbReference type="Proteomes" id="UP000124123"/>
    </source>
</evidence>
<dbReference type="Proteomes" id="UP000143180">
    <property type="component" value="Genome"/>
</dbReference>
<dbReference type="EMBL" id="KJ194628">
    <property type="protein sequence ID" value="AHN14903.1"/>
    <property type="molecule type" value="Genomic_DNA"/>
</dbReference>
<dbReference type="Proteomes" id="UP000124123">
    <property type="component" value="Genome"/>
</dbReference>
<organism evidence="2 5">
    <name type="scientific">Rodent Torque teno virus 1</name>
    <dbReference type="NCBI Taxonomy" id="1514664"/>
    <lineage>
        <taxon>Viruses</taxon>
        <taxon>Monodnaviria</taxon>
        <taxon>Shotokuvirae</taxon>
        <taxon>Commensaviricota</taxon>
        <taxon>Cardeaviricetes</taxon>
        <taxon>Sanitavirales</taxon>
        <taxon>Anelloviridae</taxon>
        <taxon>Rhotorquevirus</taxon>
        <taxon>Rhotorquevirus murid1</taxon>
        <taxon>Torque teno rodent virus 1</taxon>
    </lineage>
</organism>
<reference evidence="5 6" key="1">
    <citation type="journal article" date="2014" name="J. Gen. Virol.">
        <title>Identification of novel anelloviruses with broad diversity in UK rodents.</title>
        <authorList>
            <person name="Nishiyama S."/>
            <person name="Dutia B.M."/>
            <person name="Stewart J.P."/>
            <person name="Meredith A.L."/>
            <person name="Shaw D.J."/>
            <person name="Simmonds P."/>
            <person name="Sharp C.P."/>
        </authorList>
    </citation>
    <scope>NUCLEOTIDE SEQUENCE [LARGE SCALE GENOMIC DNA]</scope>
    <source>
        <strain evidence="2">MA_ML79_Li_1</strain>
        <strain evidence="3">MA_ML79_Li_2</strain>
        <strain evidence="4">MA_ML89_Li_4</strain>
    </source>
</reference>
<evidence type="ECO:0000313" key="4">
    <source>
        <dbReference type="EMBL" id="AHN14911.1"/>
    </source>
</evidence>
<sequence length="86" mass="10179">MVASPGAPMQYEWPEDGEYSEEAWERITRPLEEVPQTFAHFQATKKTKKKTHHERKKKKIHKRKTSRHQLDGLLGILNRLLCVQQQ</sequence>
<proteinExistence type="predicted"/>